<dbReference type="SUPFAM" id="SSF81383">
    <property type="entry name" value="F-box domain"/>
    <property type="match status" value="1"/>
</dbReference>
<comment type="caution">
    <text evidence="2">The sequence shown here is derived from an EMBL/GenBank/DDBJ whole genome shotgun (WGS) entry which is preliminary data.</text>
</comment>
<feature type="domain" description="F-box" evidence="1">
    <location>
        <begin position="35"/>
        <end position="88"/>
    </location>
</feature>
<organism evidence="2 3">
    <name type="scientific">Macleaya cordata</name>
    <name type="common">Five-seeded plume-poppy</name>
    <name type="synonym">Bocconia cordata</name>
    <dbReference type="NCBI Taxonomy" id="56857"/>
    <lineage>
        <taxon>Eukaryota</taxon>
        <taxon>Viridiplantae</taxon>
        <taxon>Streptophyta</taxon>
        <taxon>Embryophyta</taxon>
        <taxon>Tracheophyta</taxon>
        <taxon>Spermatophyta</taxon>
        <taxon>Magnoliopsida</taxon>
        <taxon>Ranunculales</taxon>
        <taxon>Papaveraceae</taxon>
        <taxon>Papaveroideae</taxon>
        <taxon>Macleaya</taxon>
    </lineage>
</organism>
<dbReference type="SMART" id="SM00256">
    <property type="entry name" value="FBOX"/>
    <property type="match status" value="1"/>
</dbReference>
<reference evidence="2 3" key="1">
    <citation type="journal article" date="2017" name="Mol. Plant">
        <title>The Genome of Medicinal Plant Macleaya cordata Provides New Insights into Benzylisoquinoline Alkaloids Metabolism.</title>
        <authorList>
            <person name="Liu X."/>
            <person name="Liu Y."/>
            <person name="Huang P."/>
            <person name="Ma Y."/>
            <person name="Qing Z."/>
            <person name="Tang Q."/>
            <person name="Cao H."/>
            <person name="Cheng P."/>
            <person name="Zheng Y."/>
            <person name="Yuan Z."/>
            <person name="Zhou Y."/>
            <person name="Liu J."/>
            <person name="Tang Z."/>
            <person name="Zhuo Y."/>
            <person name="Zhang Y."/>
            <person name="Yu L."/>
            <person name="Huang J."/>
            <person name="Yang P."/>
            <person name="Peng Q."/>
            <person name="Zhang J."/>
            <person name="Jiang W."/>
            <person name="Zhang Z."/>
            <person name="Lin K."/>
            <person name="Ro D.K."/>
            <person name="Chen X."/>
            <person name="Xiong X."/>
            <person name="Shang Y."/>
            <person name="Huang S."/>
            <person name="Zeng J."/>
        </authorList>
    </citation>
    <scope>NUCLEOTIDE SEQUENCE [LARGE SCALE GENOMIC DNA]</scope>
    <source>
        <strain evidence="3">cv. BLH2017</strain>
        <tissue evidence="2">Root</tissue>
    </source>
</reference>
<dbReference type="PANTHER" id="PTHR31672:SF7">
    <property type="entry name" value="F-BOX DOMAIN-CONTAINING PROTEIN"/>
    <property type="match status" value="1"/>
</dbReference>
<proteinExistence type="predicted"/>
<dbReference type="InterPro" id="IPR015915">
    <property type="entry name" value="Kelch-typ_b-propeller"/>
</dbReference>
<accession>A0A200QIF4</accession>
<evidence type="ECO:0000259" key="1">
    <source>
        <dbReference type="PROSITE" id="PS50181"/>
    </source>
</evidence>
<dbReference type="EMBL" id="MVGT01002019">
    <property type="protein sequence ID" value="OVA10280.1"/>
    <property type="molecule type" value="Genomic_DNA"/>
</dbReference>
<dbReference type="CDD" id="cd22157">
    <property type="entry name" value="F-box_AtFBW1-like"/>
    <property type="match status" value="1"/>
</dbReference>
<dbReference type="AlphaFoldDB" id="A0A200QIF4"/>
<dbReference type="InterPro" id="IPR036047">
    <property type="entry name" value="F-box-like_dom_sf"/>
</dbReference>
<dbReference type="InterPro" id="IPR005174">
    <property type="entry name" value="KIB1-4_b-propeller"/>
</dbReference>
<dbReference type="InterPro" id="IPR001810">
    <property type="entry name" value="F-box_dom"/>
</dbReference>
<dbReference type="Proteomes" id="UP000195402">
    <property type="component" value="Unassembled WGS sequence"/>
</dbReference>
<dbReference type="Gene3D" id="1.20.1280.50">
    <property type="match status" value="1"/>
</dbReference>
<dbReference type="InParanoid" id="A0A200QIF4"/>
<keyword evidence="3" id="KW-1185">Reference proteome</keyword>
<gene>
    <name evidence="2" type="ORF">BVC80_1175g25</name>
</gene>
<dbReference type="Pfam" id="PF03478">
    <property type="entry name" value="Beta-prop_KIB1-4"/>
    <property type="match status" value="1"/>
</dbReference>
<evidence type="ECO:0000313" key="2">
    <source>
        <dbReference type="EMBL" id="OVA10280.1"/>
    </source>
</evidence>
<dbReference type="PANTHER" id="PTHR31672">
    <property type="entry name" value="BNACNNG10540D PROTEIN"/>
    <property type="match status" value="1"/>
</dbReference>
<dbReference type="STRING" id="56857.A0A200QIF4"/>
<sequence length="423" mass="48358">MHATVEANNEGTDPNYKTFQMMTSTVDVHILEEEQNPWNKLNDVMVETVLAQLPTMDILRCRSVCKRWNSIIHSPTFSIASNQLFDRRPWFIIMNITSRTYVVYDTEVLDLRRVQLPITSIVIRDQHLPFLASSGLVFFWSTTDKYSFSVCNPITGSVHFLPRLCLTSSNTTTKYELVAGVAMHVWGGRGSNNYKVFVAFGKWPNVGMKVFSSENKKAAWMELPLGKLIDGYESWPVSQREIIKENLFYGVSAKGVTVIGNEGQVLVHYIISSGILICFDTQKCTICVSPRLPLQRHDCGMELVECGGRVLVVVFMEAVESLATRTLRVWEFDNEKVVWKNIGAMPLHMTQAYHYDTLMNVPCSGYGEYIMVCLNSGFKNHFNQVVIYNIKENSWVELSPQFDYIHYKFVIPYSFKPDIEAQV</sequence>
<evidence type="ECO:0000313" key="3">
    <source>
        <dbReference type="Proteomes" id="UP000195402"/>
    </source>
</evidence>
<dbReference type="InterPro" id="IPR050796">
    <property type="entry name" value="SCF_F-box_component"/>
</dbReference>
<dbReference type="Gene3D" id="2.120.10.80">
    <property type="entry name" value="Kelch-type beta propeller"/>
    <property type="match status" value="1"/>
</dbReference>
<protein>
    <submittedName>
        <fullName evidence="2">F-box domain</fullName>
    </submittedName>
</protein>
<dbReference type="Pfam" id="PF00646">
    <property type="entry name" value="F-box"/>
    <property type="match status" value="1"/>
</dbReference>
<dbReference type="PROSITE" id="PS50181">
    <property type="entry name" value="FBOX"/>
    <property type="match status" value="1"/>
</dbReference>
<dbReference type="OrthoDB" id="1893842at2759"/>
<name>A0A200QIF4_MACCD</name>